<evidence type="ECO:0000256" key="1">
    <source>
        <dbReference type="ARBA" id="ARBA00001974"/>
    </source>
</evidence>
<dbReference type="SUPFAM" id="SSF47203">
    <property type="entry name" value="Acyl-CoA dehydrogenase C-terminal domain-like"/>
    <property type="match status" value="1"/>
</dbReference>
<dbReference type="RefSeq" id="WP_184869798.1">
    <property type="nucleotide sequence ID" value="NZ_BAAAWY010000061.1"/>
</dbReference>
<dbReference type="InterPro" id="IPR013786">
    <property type="entry name" value="AcylCoA_DH/ox_N"/>
</dbReference>
<dbReference type="PANTHER" id="PTHR43884:SF20">
    <property type="entry name" value="ACYL-COA DEHYDROGENASE FADE28"/>
    <property type="match status" value="1"/>
</dbReference>
<comment type="caution">
    <text evidence="8">The sequence shown here is derived from an EMBL/GenBank/DDBJ whole genome shotgun (WGS) entry which is preliminary data.</text>
</comment>
<dbReference type="Gene3D" id="1.10.540.10">
    <property type="entry name" value="Acyl-CoA dehydrogenase/oxidase, N-terminal domain"/>
    <property type="match status" value="1"/>
</dbReference>
<dbReference type="PANTHER" id="PTHR43884">
    <property type="entry name" value="ACYL-COA DEHYDROGENASE"/>
    <property type="match status" value="1"/>
</dbReference>
<evidence type="ECO:0000256" key="4">
    <source>
        <dbReference type="ARBA" id="ARBA00022827"/>
    </source>
</evidence>
<keyword evidence="4" id="KW-0274">FAD</keyword>
<dbReference type="Gene3D" id="1.20.140.10">
    <property type="entry name" value="Butyryl-CoA Dehydrogenase, subunit A, domain 3"/>
    <property type="match status" value="1"/>
</dbReference>
<evidence type="ECO:0000256" key="2">
    <source>
        <dbReference type="ARBA" id="ARBA00009347"/>
    </source>
</evidence>
<dbReference type="GO" id="GO:0050660">
    <property type="term" value="F:flavin adenine dinucleotide binding"/>
    <property type="evidence" value="ECO:0007669"/>
    <property type="project" value="InterPro"/>
</dbReference>
<dbReference type="InterPro" id="IPR009075">
    <property type="entry name" value="AcylCo_DH/oxidase_C"/>
</dbReference>
<name>A0A7W9KRC2_9PSEU</name>
<dbReference type="InterPro" id="IPR009100">
    <property type="entry name" value="AcylCoA_DH/oxidase_NM_dom_sf"/>
</dbReference>
<dbReference type="SUPFAM" id="SSF56645">
    <property type="entry name" value="Acyl-CoA dehydrogenase NM domain-like"/>
    <property type="match status" value="1"/>
</dbReference>
<keyword evidence="3" id="KW-0285">Flavoprotein</keyword>
<dbReference type="EMBL" id="JACHIR010000003">
    <property type="protein sequence ID" value="MBB5897296.1"/>
    <property type="molecule type" value="Genomic_DNA"/>
</dbReference>
<evidence type="ECO:0000313" key="8">
    <source>
        <dbReference type="EMBL" id="MBB5897296.1"/>
    </source>
</evidence>
<dbReference type="Pfam" id="PF02771">
    <property type="entry name" value="Acyl-CoA_dh_N"/>
    <property type="match status" value="1"/>
</dbReference>
<evidence type="ECO:0000259" key="7">
    <source>
        <dbReference type="Pfam" id="PF02771"/>
    </source>
</evidence>
<dbReference type="Proteomes" id="UP000585638">
    <property type="component" value="Unassembled WGS sequence"/>
</dbReference>
<evidence type="ECO:0000313" key="9">
    <source>
        <dbReference type="Proteomes" id="UP000585638"/>
    </source>
</evidence>
<comment type="cofactor">
    <cofactor evidence="1">
        <name>FAD</name>
        <dbReference type="ChEBI" id="CHEBI:57692"/>
    </cofactor>
</comment>
<sequence length="298" mass="32267">MWLTDEQLALQDTVARLLAKEPDDLWPKLCEIGAAGLAIPEEYGGSGATLTELQIVLEQLGRTLAPVPLLGTAIAAEAVLSTGNTEACRRLLPGIAAGGIATWCPPTEKYVLDADRAEVLLVGVGGLLYEMRPNQARVEPLTTMDESRRLATVTIDEPTGLIGPYDEGRVRGFALSALAAEQVGTADRCLEMTVEYAKQRVQFGRPIGGFQAVKHRLADMHVLVETARSAAYDTDHPVEAKVYCSEALGRVAAEMVQLHGGIAITWEHDAQRYFKRAHGAAFLFGHPAEHLRAYQVRG</sequence>
<evidence type="ECO:0000256" key="5">
    <source>
        <dbReference type="ARBA" id="ARBA00023002"/>
    </source>
</evidence>
<keyword evidence="5" id="KW-0560">Oxidoreductase</keyword>
<feature type="domain" description="Acyl-CoA dehydrogenase/oxidase C-terminal" evidence="6">
    <location>
        <begin position="177"/>
        <end position="285"/>
    </location>
</feature>
<dbReference type="InterPro" id="IPR036250">
    <property type="entry name" value="AcylCo_DH-like_C"/>
</dbReference>
<protein>
    <submittedName>
        <fullName evidence="8">Alkylation response protein AidB-like acyl-CoA dehydrogenase</fullName>
    </submittedName>
</protein>
<feature type="domain" description="Acyl-CoA dehydrogenase/oxidase N-terminal" evidence="7">
    <location>
        <begin position="21"/>
        <end position="98"/>
    </location>
</feature>
<reference evidence="8 9" key="1">
    <citation type="submission" date="2020-08" db="EMBL/GenBank/DDBJ databases">
        <title>Sequencing the genomes of 1000 actinobacteria strains.</title>
        <authorList>
            <person name="Klenk H.-P."/>
        </authorList>
    </citation>
    <scope>NUCLEOTIDE SEQUENCE [LARGE SCALE GENOMIC DNA]</scope>
    <source>
        <strain evidence="8 9">DSM 43851</strain>
    </source>
</reference>
<comment type="similarity">
    <text evidence="2">Belongs to the acyl-CoA dehydrogenase family.</text>
</comment>
<dbReference type="Pfam" id="PF00441">
    <property type="entry name" value="Acyl-CoA_dh_1"/>
    <property type="match status" value="1"/>
</dbReference>
<proteinExistence type="inferred from homology"/>
<dbReference type="AlphaFoldDB" id="A0A7W9KRC2"/>
<accession>A0A7W9KRC2</accession>
<gene>
    <name evidence="8" type="ORF">BJ998_008555</name>
</gene>
<organism evidence="8 9">
    <name type="scientific">Kutzneria kofuensis</name>
    <dbReference type="NCBI Taxonomy" id="103725"/>
    <lineage>
        <taxon>Bacteria</taxon>
        <taxon>Bacillati</taxon>
        <taxon>Actinomycetota</taxon>
        <taxon>Actinomycetes</taxon>
        <taxon>Pseudonocardiales</taxon>
        <taxon>Pseudonocardiaceae</taxon>
        <taxon>Kutzneria</taxon>
    </lineage>
</organism>
<evidence type="ECO:0000259" key="6">
    <source>
        <dbReference type="Pfam" id="PF00441"/>
    </source>
</evidence>
<dbReference type="InterPro" id="IPR037069">
    <property type="entry name" value="AcylCoA_DH/ox_N_sf"/>
</dbReference>
<dbReference type="GO" id="GO:0003995">
    <property type="term" value="F:acyl-CoA dehydrogenase activity"/>
    <property type="evidence" value="ECO:0007669"/>
    <property type="project" value="TreeGrafter"/>
</dbReference>
<evidence type="ECO:0000256" key="3">
    <source>
        <dbReference type="ARBA" id="ARBA00022630"/>
    </source>
</evidence>
<keyword evidence="9" id="KW-1185">Reference proteome</keyword>